<gene>
    <name evidence="3" type="ORF">LXT13_24560</name>
</gene>
<dbReference type="RefSeq" id="WP_233374951.1">
    <property type="nucleotide sequence ID" value="NZ_JAJTWU010000011.1"/>
</dbReference>
<dbReference type="SUPFAM" id="SSF48452">
    <property type="entry name" value="TPR-like"/>
    <property type="match status" value="1"/>
</dbReference>
<evidence type="ECO:0000256" key="1">
    <source>
        <dbReference type="SAM" id="MobiDB-lite"/>
    </source>
</evidence>
<evidence type="ECO:0000256" key="2">
    <source>
        <dbReference type="SAM" id="SignalP"/>
    </source>
</evidence>
<evidence type="ECO:0000313" key="3">
    <source>
        <dbReference type="EMBL" id="MCE4557569.1"/>
    </source>
</evidence>
<comment type="caution">
    <text evidence="3">The sequence shown here is derived from an EMBL/GenBank/DDBJ whole genome shotgun (WGS) entry which is preliminary data.</text>
</comment>
<protein>
    <submittedName>
        <fullName evidence="3">Uncharacterized protein</fullName>
    </submittedName>
</protein>
<dbReference type="EMBL" id="JAJTWU010000011">
    <property type="protein sequence ID" value="MCE4557569.1"/>
    <property type="molecule type" value="Genomic_DNA"/>
</dbReference>
<feature type="region of interest" description="Disordered" evidence="1">
    <location>
        <begin position="206"/>
        <end position="230"/>
    </location>
</feature>
<keyword evidence="4" id="KW-1185">Reference proteome</keyword>
<proteinExistence type="predicted"/>
<accession>A0ABS8XY51</accession>
<dbReference type="InterPro" id="IPR011990">
    <property type="entry name" value="TPR-like_helical_dom_sf"/>
</dbReference>
<organism evidence="3 4">
    <name type="scientific">Pelomonas cellulosilytica</name>
    <dbReference type="NCBI Taxonomy" id="2906762"/>
    <lineage>
        <taxon>Bacteria</taxon>
        <taxon>Pseudomonadati</taxon>
        <taxon>Pseudomonadota</taxon>
        <taxon>Betaproteobacteria</taxon>
        <taxon>Burkholderiales</taxon>
        <taxon>Sphaerotilaceae</taxon>
        <taxon>Roseateles</taxon>
    </lineage>
</organism>
<sequence length="230" mass="26550">MFLARFSVVSRFAAVAALLLAGMSAQANICGSLYQAGKYGPFDYRTATAEMRDIVERNHFTDDVAELRKPIFQYFGPDLHYTLWAFPNHPRALLTLINLTLKEKTQQPMLLPFTAECYFERALRYKPDDLLVRMVYALYLKTYDRKADALVQLDYVVQKADDVPMTQYNAAKLYYELGEYEKSRAAMKTAVTLGVPYQDLIEQLRKAGHWDDEKPEDKPRDQAPEPEKEK</sequence>
<dbReference type="Gene3D" id="1.25.40.10">
    <property type="entry name" value="Tetratricopeptide repeat domain"/>
    <property type="match status" value="1"/>
</dbReference>
<keyword evidence="2" id="KW-0732">Signal</keyword>
<feature type="chain" id="PRO_5046584111" evidence="2">
    <location>
        <begin position="28"/>
        <end position="230"/>
    </location>
</feature>
<evidence type="ECO:0000313" key="4">
    <source>
        <dbReference type="Proteomes" id="UP001200741"/>
    </source>
</evidence>
<reference evidence="3 4" key="1">
    <citation type="submission" date="2021-12" db="EMBL/GenBank/DDBJ databases">
        <title>Genome seq of P8.</title>
        <authorList>
            <person name="Seo T."/>
        </authorList>
    </citation>
    <scope>NUCLEOTIDE SEQUENCE [LARGE SCALE GENOMIC DNA]</scope>
    <source>
        <strain evidence="3 4">P8</strain>
    </source>
</reference>
<name>A0ABS8XY51_9BURK</name>
<dbReference type="Proteomes" id="UP001200741">
    <property type="component" value="Unassembled WGS sequence"/>
</dbReference>
<feature type="signal peptide" evidence="2">
    <location>
        <begin position="1"/>
        <end position="27"/>
    </location>
</feature>